<organism evidence="3 4">
    <name type="scientific">Clostridium aminobutyricum</name>
    <dbReference type="NCBI Taxonomy" id="33953"/>
    <lineage>
        <taxon>Bacteria</taxon>
        <taxon>Bacillati</taxon>
        <taxon>Bacillota</taxon>
        <taxon>Clostridia</taxon>
        <taxon>Eubacteriales</taxon>
        <taxon>Clostridiaceae</taxon>
        <taxon>Clostridium</taxon>
    </lineage>
</organism>
<evidence type="ECO:0000313" key="3">
    <source>
        <dbReference type="EMBL" id="MBN7773950.1"/>
    </source>
</evidence>
<dbReference type="GO" id="GO:0008410">
    <property type="term" value="F:CoA-transferase activity"/>
    <property type="evidence" value="ECO:0007669"/>
    <property type="project" value="InterPro"/>
</dbReference>
<dbReference type="RefSeq" id="WP_206582853.1">
    <property type="nucleotide sequence ID" value="NZ_JAFJZZ010000005.1"/>
</dbReference>
<accession>A0A939IGU6</accession>
<dbReference type="SMART" id="SM00882">
    <property type="entry name" value="CoA_trans"/>
    <property type="match status" value="1"/>
</dbReference>
<reference evidence="3" key="1">
    <citation type="submission" date="2021-02" db="EMBL/GenBank/DDBJ databases">
        <title>Abyssanaerobacter marinus gen.nov., sp., nov, anaerobic bacterium isolated from the Onnuri vent field of Indian Ocean and suggestion of Mogibacteriaceae fam. nov., and proposal of reclassification of ambiguous this family's genus member.</title>
        <authorList>
            <person name="Kim Y.J."/>
            <person name="Yang J.-A."/>
        </authorList>
    </citation>
    <scope>NUCLEOTIDE SEQUENCE</scope>
    <source>
        <strain evidence="3">DSM 2634</strain>
    </source>
</reference>
<dbReference type="Proteomes" id="UP000664545">
    <property type="component" value="Unassembled WGS sequence"/>
</dbReference>
<protein>
    <submittedName>
        <fullName evidence="3">3-oxoacid CoA-transferase subunit B</fullName>
    </submittedName>
</protein>
<dbReference type="EMBL" id="JAFJZZ010000005">
    <property type="protein sequence ID" value="MBN7773950.1"/>
    <property type="molecule type" value="Genomic_DNA"/>
</dbReference>
<dbReference type="Gene3D" id="3.40.1080.10">
    <property type="entry name" value="Glutaconate Coenzyme A-transferase"/>
    <property type="match status" value="1"/>
</dbReference>
<dbReference type="InterPro" id="IPR037171">
    <property type="entry name" value="NagB/RpiA_transferase-like"/>
</dbReference>
<keyword evidence="2" id="KW-0808">Transferase</keyword>
<keyword evidence="4" id="KW-1185">Reference proteome</keyword>
<dbReference type="PANTHER" id="PTHR13707">
    <property type="entry name" value="KETOACID-COENZYME A TRANSFERASE"/>
    <property type="match status" value="1"/>
</dbReference>
<evidence type="ECO:0000256" key="2">
    <source>
        <dbReference type="ARBA" id="ARBA00022679"/>
    </source>
</evidence>
<sequence length="218" mass="23338">MAIKEQMAKRAAEEIENGNVVNLGFGIPQKVVNYIPEGKTVFFHAENGILGAGPAAKKGEEDPDIVDSGCVPITTVPGASYFDSADSFGLVRSGKLDITILGALEVAETGDLANWMVPGGLIPGMGGAMDLAKKAKKVIAITTHTDKNDHSKLKEKCSLPLTAMNCVSLVITDIAVMEVTREGFLLKELFDGHTVEEVIEKTEAPIRIAENVRVIKYE</sequence>
<proteinExistence type="inferred from homology"/>
<evidence type="ECO:0000256" key="1">
    <source>
        <dbReference type="ARBA" id="ARBA00007047"/>
    </source>
</evidence>
<name>A0A939IGU6_CLOAM</name>
<comment type="similarity">
    <text evidence="1">Belongs to the 3-oxoacid CoA-transferase subunit B family.</text>
</comment>
<dbReference type="InterPro" id="IPR004165">
    <property type="entry name" value="CoA_trans_fam_I"/>
</dbReference>
<comment type="caution">
    <text evidence="3">The sequence shown here is derived from an EMBL/GenBank/DDBJ whole genome shotgun (WGS) entry which is preliminary data.</text>
</comment>
<dbReference type="PANTHER" id="PTHR13707:SF57">
    <property type="entry name" value="SUCCINYL-COA:3-KETOACID COENZYME A TRANSFERASE SUBUNIT B-RELATED"/>
    <property type="match status" value="1"/>
</dbReference>
<evidence type="ECO:0000313" key="4">
    <source>
        <dbReference type="Proteomes" id="UP000664545"/>
    </source>
</evidence>
<dbReference type="AlphaFoldDB" id="A0A939IGU6"/>
<dbReference type="NCBIfam" id="TIGR02428">
    <property type="entry name" value="pcaJ_scoB_fam"/>
    <property type="match status" value="1"/>
</dbReference>
<dbReference type="InterPro" id="IPR012791">
    <property type="entry name" value="3-oxoacid_CoA-transf_B"/>
</dbReference>
<dbReference type="SUPFAM" id="SSF100950">
    <property type="entry name" value="NagB/RpiA/CoA transferase-like"/>
    <property type="match status" value="1"/>
</dbReference>
<dbReference type="Pfam" id="PF01144">
    <property type="entry name" value="CoA_trans"/>
    <property type="match status" value="1"/>
</dbReference>
<gene>
    <name evidence="3" type="ORF">JYB65_11305</name>
</gene>